<dbReference type="InterPro" id="IPR019546">
    <property type="entry name" value="TAT_signal_bac_arc"/>
</dbReference>
<comment type="caution">
    <text evidence="2">The sequence shown here is derived from an EMBL/GenBank/DDBJ whole genome shotgun (WGS) entry which is preliminary data.</text>
</comment>
<dbReference type="InterPro" id="IPR014177">
    <property type="entry name" value="Formate_DH_TAT-contain"/>
</dbReference>
<keyword evidence="3" id="KW-1185">Reference proteome</keyword>
<protein>
    <submittedName>
        <fullName evidence="2">Secreted protein</fullName>
    </submittedName>
</protein>
<dbReference type="Gene3D" id="1.20.5.510">
    <property type="entry name" value="Single helix bin"/>
    <property type="match status" value="1"/>
</dbReference>
<accession>A0A3N1Y3Z6</accession>
<dbReference type="PROSITE" id="PS51318">
    <property type="entry name" value="TAT"/>
    <property type="match status" value="1"/>
</dbReference>
<reference evidence="2 3" key="1">
    <citation type="submission" date="2018-11" db="EMBL/GenBank/DDBJ databases">
        <title>Genomic Encyclopedia of Type Strains, Phase IV (KMG-IV): sequencing the most valuable type-strain genomes for metagenomic binning, comparative biology and taxonomic classification.</title>
        <authorList>
            <person name="Goeker M."/>
        </authorList>
    </citation>
    <scope>NUCLEOTIDE SEQUENCE [LARGE SCALE GENOMIC DNA]</scope>
    <source>
        <strain evidence="2 3">DSM 100275</strain>
    </source>
</reference>
<dbReference type="NCBIfam" id="TIGR02811">
    <property type="entry name" value="formate_TAT"/>
    <property type="match status" value="1"/>
</dbReference>
<organism evidence="2 3">
    <name type="scientific">Inmirania thermothiophila</name>
    <dbReference type="NCBI Taxonomy" id="1750597"/>
    <lineage>
        <taxon>Bacteria</taxon>
        <taxon>Pseudomonadati</taxon>
        <taxon>Pseudomonadota</taxon>
        <taxon>Gammaproteobacteria</taxon>
        <taxon>Chromatiales</taxon>
        <taxon>Ectothiorhodospiraceae</taxon>
        <taxon>Inmirania</taxon>
    </lineage>
</organism>
<sequence>MSSEERRDGRTRREFLKGMAAGAGAVAAVRVAQAALVPPGSGVQAARPARGAGYRETEHVRTYYETARI</sequence>
<dbReference type="NCBIfam" id="TIGR01409">
    <property type="entry name" value="TAT_signal_seq"/>
    <property type="match status" value="1"/>
</dbReference>
<dbReference type="EMBL" id="RJVI01000002">
    <property type="protein sequence ID" value="ROR32332.1"/>
    <property type="molecule type" value="Genomic_DNA"/>
</dbReference>
<proteinExistence type="predicted"/>
<evidence type="ECO:0000313" key="2">
    <source>
        <dbReference type="EMBL" id="ROR32332.1"/>
    </source>
</evidence>
<dbReference type="AlphaFoldDB" id="A0A3N1Y3Z6"/>
<dbReference type="InterPro" id="IPR006311">
    <property type="entry name" value="TAT_signal"/>
</dbReference>
<evidence type="ECO:0000256" key="1">
    <source>
        <dbReference type="ARBA" id="ARBA00022729"/>
    </source>
</evidence>
<dbReference type="PIRSF" id="PIRSF036704">
    <property type="entry name" value="UCP036704"/>
    <property type="match status" value="1"/>
</dbReference>
<dbReference type="Proteomes" id="UP000276634">
    <property type="component" value="Unassembled WGS sequence"/>
</dbReference>
<keyword evidence="1" id="KW-0732">Signal</keyword>
<gene>
    <name evidence="2" type="ORF">EDC57_1530</name>
</gene>
<name>A0A3N1Y3Z6_9GAMM</name>
<dbReference type="RefSeq" id="WP_123401280.1">
    <property type="nucleotide sequence ID" value="NZ_RJVI01000002.1"/>
</dbReference>
<evidence type="ECO:0000313" key="3">
    <source>
        <dbReference type="Proteomes" id="UP000276634"/>
    </source>
</evidence>